<organism evidence="2 3">
    <name type="scientific">Blautia luti DSM 14534 = JCM 17040</name>
    <dbReference type="NCBI Taxonomy" id="649762"/>
    <lineage>
        <taxon>Bacteria</taxon>
        <taxon>Bacillati</taxon>
        <taxon>Bacillota</taxon>
        <taxon>Clostridia</taxon>
        <taxon>Lachnospirales</taxon>
        <taxon>Lachnospiraceae</taxon>
        <taxon>Blautia</taxon>
    </lineage>
</organism>
<dbReference type="RefSeq" id="WP_154779569.1">
    <property type="nucleotide sequence ID" value="NZ_WMBC01000001.1"/>
</dbReference>
<name>A0A844GFP0_9FIRM</name>
<sequence length="1028" mass="111113">MKKNLKIPGLMAGLVMAAVIATVPAHAGEFSDGNEFAAGEKFTDAIQGNVDEEKEIISDNENVPDVQDENGEEAVGATNLEDFVINNGVLVEYNGTASEVTIPQNVTKINYDVFKNHTELQKVVLNGCTVEIESEAFRDCSGLKTIEGTGNITSIESQAFEGCSALESIEGTETIRYIGYAAFSGCTAFKGFVFTENLLTLRDDAFAGCKSLENIVFPESLQEIGTVVFEDAAVQKLTFLCEYKKGMFEGGTTKELIVTKGDFGEIKEGYSMIGSDFVEMKELEKVTIGSEVTLIGQEVFDGCENLSEVNIEEGKVERIGEAAFRGCKSLKEIVLPAKITSIGGGIFADSGIAKVTMEGVTEIPSAAFAGCKNLTSFSFDNIKSIGRGSFRDCENLKEVIIPETVEEIQYEYEDSPFENCGAERVVIKNELMSTECFDGEVKLKEIVAEAGVVEGSFPNLETLVIGEKVSVIGRIEAENLKSLQLGGNKDTNMEWAGFSDIKSLEKVVISGSVEITEAMFENCENLTSVTITGEVSRIGAWAFAGTGLTELEIPESVTELGDSFIFETKPEKLVLGADVTYDSMTFNGVDFTDLQELQILSGEISESLFECERFEKDLKLKIGPNVTSIGRRAFFECKQLVSVEFEEGKLETIGDGAFVHCTSLTKVDIPACVKEIGEMAFSDTGIKSVSFKEGLKRIGKAAFATCPYLREASIPKSVESIGDYAFGIRAYTAQVGNEKPYTAYEPYEEGFTIIGYGGTEAERYAEDTPGITFVDLDGNSKKSLKTATVSGLSAKYYTGKSLKPSVTVTLKRKKLVLNKDYKVTYKNNTNIGQAIVTITGIGKYTGSISRNFTIRIKNNSTYTAGKLKYTITNADTTGKGTVTLTAATNKTTVTSLTVPSTVKIGGKSFKVTAIGKKAFSGAKKLKKVVIGKYVTYIGQEAFSGNTALTTVSCSCTSLNYIGKKAFYGDKKLSSVTLKTTKLTSSKTGSDAFKNIKSTCKFKVPASKVKTYQKLLISRGAGSKIKVTK</sequence>
<evidence type="ECO:0000313" key="3">
    <source>
        <dbReference type="Proteomes" id="UP000437824"/>
    </source>
</evidence>
<feature type="signal peptide" evidence="1">
    <location>
        <begin position="1"/>
        <end position="27"/>
    </location>
</feature>
<dbReference type="InterPro" id="IPR026906">
    <property type="entry name" value="LRR_5"/>
</dbReference>
<dbReference type="Proteomes" id="UP000437824">
    <property type="component" value="Unassembled WGS sequence"/>
</dbReference>
<evidence type="ECO:0000313" key="2">
    <source>
        <dbReference type="EMBL" id="MTD60002.1"/>
    </source>
</evidence>
<accession>A0A844GFP0</accession>
<dbReference type="Pfam" id="PF13306">
    <property type="entry name" value="LRR_5"/>
    <property type="match status" value="5"/>
</dbReference>
<reference evidence="2 3" key="1">
    <citation type="submission" date="2019-11" db="EMBL/GenBank/DDBJ databases">
        <title>Draft genome sequence of Blautia luti DSM 14534T, isolated from human stool.</title>
        <authorList>
            <person name="Ortiz R."/>
            <person name="Melis-Arcos F."/>
            <person name="Covarrubias P."/>
            <person name="Cardenas J.P."/>
            <person name="Perez-Donoso J."/>
            <person name="Almonacid D."/>
        </authorList>
    </citation>
    <scope>NUCLEOTIDE SEQUENCE [LARGE SCALE GENOMIC DNA]</scope>
    <source>
        <strain evidence="2 3">DSM 14534</strain>
    </source>
</reference>
<dbReference type="PANTHER" id="PTHR45661">
    <property type="entry name" value="SURFACE ANTIGEN"/>
    <property type="match status" value="1"/>
</dbReference>
<keyword evidence="1" id="KW-0732">Signal</keyword>
<dbReference type="InterPro" id="IPR053139">
    <property type="entry name" value="Surface_bspA-like"/>
</dbReference>
<protein>
    <submittedName>
        <fullName evidence="2">Leucine-rich repeat protein</fullName>
    </submittedName>
</protein>
<feature type="chain" id="PRO_5032545637" evidence="1">
    <location>
        <begin position="28"/>
        <end position="1028"/>
    </location>
</feature>
<proteinExistence type="predicted"/>
<dbReference type="AlphaFoldDB" id="A0A844GFP0"/>
<gene>
    <name evidence="2" type="ORF">GKZ57_01655</name>
</gene>
<evidence type="ECO:0000256" key="1">
    <source>
        <dbReference type="SAM" id="SignalP"/>
    </source>
</evidence>
<dbReference type="SUPFAM" id="SSF52058">
    <property type="entry name" value="L domain-like"/>
    <property type="match status" value="3"/>
</dbReference>
<dbReference type="EMBL" id="WMBC01000001">
    <property type="protein sequence ID" value="MTD60002.1"/>
    <property type="molecule type" value="Genomic_DNA"/>
</dbReference>
<dbReference type="Gene3D" id="3.80.10.10">
    <property type="entry name" value="Ribonuclease Inhibitor"/>
    <property type="match status" value="6"/>
</dbReference>
<dbReference type="InterPro" id="IPR032675">
    <property type="entry name" value="LRR_dom_sf"/>
</dbReference>
<comment type="caution">
    <text evidence="2">The sequence shown here is derived from an EMBL/GenBank/DDBJ whole genome shotgun (WGS) entry which is preliminary data.</text>
</comment>
<dbReference type="PANTHER" id="PTHR45661:SF3">
    <property type="entry name" value="IG-LIKE DOMAIN-CONTAINING PROTEIN"/>
    <property type="match status" value="1"/>
</dbReference>